<dbReference type="RefSeq" id="WP_119480980.1">
    <property type="nucleotide sequence ID" value="NZ_QXTG01000001.1"/>
</dbReference>
<dbReference type="SUPFAM" id="SSF103473">
    <property type="entry name" value="MFS general substrate transporter"/>
    <property type="match status" value="1"/>
</dbReference>
<name>A0A3A1U8Q2_9MICO</name>
<dbReference type="AlphaFoldDB" id="A0A3A1U8Q2"/>
<dbReference type="Gene3D" id="1.20.1250.20">
    <property type="entry name" value="MFS general substrate transporter like domains"/>
    <property type="match status" value="1"/>
</dbReference>
<protein>
    <submittedName>
        <fullName evidence="7">MFS transporter</fullName>
    </submittedName>
</protein>
<feature type="transmembrane region" description="Helical" evidence="6">
    <location>
        <begin position="96"/>
        <end position="119"/>
    </location>
</feature>
<sequence>MSAPAARTTYASVFASPGYAGLYSGAALGSVAVALQVLAFSVAVYDATGSPFWSSVAFAAGFLPQVVGGAVLPSIADRLPVRVLLPIGGLVRAASAALLASGLLGLGGGLAVVAAASLLQPLFGSAQSALVSRLLTGDRYVLGRSLFSITSMVSQLVGVAIGGATLQALGAAPALLVAAGMQLVSAAVMVVGLPSLPVLAVARRRWHPAETLRGYRAILRVPTLRGLLLLWWTPLSLFVGAESLAVAYAGTAHADGLLTALLIGAPPAGALVGEVVIGRFCRPETRERLVLPLAALTGLGLLPLVFGPAPLVAAALLFTASFGLAYELGRQAAFRDALPVGREAVGFGLLGVGMMTGQGLGPLLAGPLGSLVAPGPAMAVCGVLVLASVVLLRRAALAEPAPATVPA</sequence>
<keyword evidence="5 6" id="KW-0472">Membrane</keyword>
<reference evidence="8" key="1">
    <citation type="submission" date="2018-09" db="EMBL/GenBank/DDBJ databases">
        <authorList>
            <person name="Kim I."/>
        </authorList>
    </citation>
    <scope>NUCLEOTIDE SEQUENCE [LARGE SCALE GENOMIC DNA]</scope>
    <source>
        <strain evidence="8">DD4a</strain>
    </source>
</reference>
<evidence type="ECO:0000256" key="2">
    <source>
        <dbReference type="ARBA" id="ARBA00022475"/>
    </source>
</evidence>
<dbReference type="GO" id="GO:0005886">
    <property type="term" value="C:plasma membrane"/>
    <property type="evidence" value="ECO:0007669"/>
    <property type="project" value="UniProtKB-SubCell"/>
</dbReference>
<evidence type="ECO:0000256" key="5">
    <source>
        <dbReference type="ARBA" id="ARBA00023136"/>
    </source>
</evidence>
<comment type="subcellular location">
    <subcellularLocation>
        <location evidence="1">Cell membrane</location>
        <topology evidence="1">Multi-pass membrane protein</topology>
    </subcellularLocation>
</comment>
<evidence type="ECO:0000256" key="4">
    <source>
        <dbReference type="ARBA" id="ARBA00022989"/>
    </source>
</evidence>
<evidence type="ECO:0000256" key="6">
    <source>
        <dbReference type="SAM" id="Phobius"/>
    </source>
</evidence>
<feature type="transmembrane region" description="Helical" evidence="6">
    <location>
        <begin position="371"/>
        <end position="392"/>
    </location>
</feature>
<keyword evidence="8" id="KW-1185">Reference proteome</keyword>
<accession>A0A3A1U8Q2</accession>
<keyword evidence="4 6" id="KW-1133">Transmembrane helix</keyword>
<organism evidence="7 8">
    <name type="scientific">Amnibacterium setariae</name>
    <dbReference type="NCBI Taxonomy" id="2306585"/>
    <lineage>
        <taxon>Bacteria</taxon>
        <taxon>Bacillati</taxon>
        <taxon>Actinomycetota</taxon>
        <taxon>Actinomycetes</taxon>
        <taxon>Micrococcales</taxon>
        <taxon>Microbacteriaceae</taxon>
        <taxon>Amnibacterium</taxon>
    </lineage>
</organism>
<dbReference type="InterPro" id="IPR011701">
    <property type="entry name" value="MFS"/>
</dbReference>
<dbReference type="PANTHER" id="PTHR23513">
    <property type="entry name" value="INTEGRAL MEMBRANE EFFLUX PROTEIN-RELATED"/>
    <property type="match status" value="1"/>
</dbReference>
<dbReference type="GO" id="GO:0022857">
    <property type="term" value="F:transmembrane transporter activity"/>
    <property type="evidence" value="ECO:0007669"/>
    <property type="project" value="InterPro"/>
</dbReference>
<evidence type="ECO:0000313" key="7">
    <source>
        <dbReference type="EMBL" id="RIX30619.1"/>
    </source>
</evidence>
<feature type="transmembrane region" description="Helical" evidence="6">
    <location>
        <begin position="223"/>
        <end position="250"/>
    </location>
</feature>
<comment type="caution">
    <text evidence="7">The sequence shown here is derived from an EMBL/GenBank/DDBJ whole genome shotgun (WGS) entry which is preliminary data.</text>
</comment>
<feature type="transmembrane region" description="Helical" evidence="6">
    <location>
        <begin position="289"/>
        <end position="306"/>
    </location>
</feature>
<feature type="transmembrane region" description="Helical" evidence="6">
    <location>
        <begin position="174"/>
        <end position="202"/>
    </location>
</feature>
<dbReference type="PANTHER" id="PTHR23513:SF11">
    <property type="entry name" value="STAPHYLOFERRIN A TRANSPORTER"/>
    <property type="match status" value="1"/>
</dbReference>
<evidence type="ECO:0000256" key="3">
    <source>
        <dbReference type="ARBA" id="ARBA00022692"/>
    </source>
</evidence>
<dbReference type="InterPro" id="IPR036259">
    <property type="entry name" value="MFS_trans_sf"/>
</dbReference>
<dbReference type="Pfam" id="PF07690">
    <property type="entry name" value="MFS_1"/>
    <property type="match status" value="1"/>
</dbReference>
<proteinExistence type="predicted"/>
<feature type="transmembrane region" description="Helical" evidence="6">
    <location>
        <begin position="20"/>
        <end position="45"/>
    </location>
</feature>
<dbReference type="Proteomes" id="UP000265742">
    <property type="component" value="Unassembled WGS sequence"/>
</dbReference>
<keyword evidence="3 6" id="KW-0812">Transmembrane</keyword>
<feature type="transmembrane region" description="Helical" evidence="6">
    <location>
        <begin position="256"/>
        <end position="277"/>
    </location>
</feature>
<evidence type="ECO:0000256" key="1">
    <source>
        <dbReference type="ARBA" id="ARBA00004651"/>
    </source>
</evidence>
<feature type="transmembrane region" description="Helical" evidence="6">
    <location>
        <begin position="140"/>
        <end position="162"/>
    </location>
</feature>
<dbReference type="OrthoDB" id="3227279at2"/>
<dbReference type="EMBL" id="QXTG01000001">
    <property type="protein sequence ID" value="RIX30619.1"/>
    <property type="molecule type" value="Genomic_DNA"/>
</dbReference>
<feature type="transmembrane region" description="Helical" evidence="6">
    <location>
        <begin position="52"/>
        <end position="76"/>
    </location>
</feature>
<keyword evidence="2" id="KW-1003">Cell membrane</keyword>
<evidence type="ECO:0000313" key="8">
    <source>
        <dbReference type="Proteomes" id="UP000265742"/>
    </source>
</evidence>
<gene>
    <name evidence="7" type="ORF">D1781_04165</name>
</gene>